<feature type="domain" description="UBC core" evidence="3">
    <location>
        <begin position="96"/>
        <end position="179"/>
    </location>
</feature>
<dbReference type="InterPro" id="IPR000608">
    <property type="entry name" value="UBC"/>
</dbReference>
<dbReference type="Gene3D" id="3.10.110.10">
    <property type="entry name" value="Ubiquitin Conjugating Enzyme"/>
    <property type="match status" value="1"/>
</dbReference>
<name>A0A1E5W2Z9_9POAL</name>
<evidence type="ECO:0000256" key="1">
    <source>
        <dbReference type="ARBA" id="ARBA00022679"/>
    </source>
</evidence>
<evidence type="ECO:0000259" key="3">
    <source>
        <dbReference type="PROSITE" id="PS50127"/>
    </source>
</evidence>
<evidence type="ECO:0000313" key="5">
    <source>
        <dbReference type="Proteomes" id="UP000095767"/>
    </source>
</evidence>
<evidence type="ECO:0000313" key="4">
    <source>
        <dbReference type="EMBL" id="OEL31685.1"/>
    </source>
</evidence>
<dbReference type="InterPro" id="IPR016135">
    <property type="entry name" value="UBQ-conjugating_enzyme/RWD"/>
</dbReference>
<proteinExistence type="predicted"/>
<keyword evidence="1" id="KW-0808">Transferase</keyword>
<dbReference type="SUPFAM" id="SSF54495">
    <property type="entry name" value="UBC-like"/>
    <property type="match status" value="1"/>
</dbReference>
<reference evidence="4 5" key="1">
    <citation type="submission" date="2016-09" db="EMBL/GenBank/DDBJ databases">
        <title>The draft genome of Dichanthelium oligosanthes: A C3 panicoid grass species.</title>
        <authorList>
            <person name="Studer A.J."/>
            <person name="Schnable J.C."/>
            <person name="Brutnell T.P."/>
        </authorList>
    </citation>
    <scope>NUCLEOTIDE SEQUENCE [LARGE SCALE GENOMIC DNA]</scope>
    <source>
        <strain evidence="5">cv. Kellogg 1175</strain>
        <tissue evidence="4">Leaf</tissue>
    </source>
</reference>
<dbReference type="PANTHER" id="PTHR46116">
    <property type="entry name" value="(E3-INDEPENDENT) E2 UBIQUITIN-CONJUGATING ENZYME"/>
    <property type="match status" value="1"/>
</dbReference>
<dbReference type="Proteomes" id="UP000095767">
    <property type="component" value="Unassembled WGS sequence"/>
</dbReference>
<gene>
    <name evidence="4" type="ORF">BAE44_0007299</name>
</gene>
<organism evidence="4 5">
    <name type="scientific">Dichanthelium oligosanthes</name>
    <dbReference type="NCBI Taxonomy" id="888268"/>
    <lineage>
        <taxon>Eukaryota</taxon>
        <taxon>Viridiplantae</taxon>
        <taxon>Streptophyta</taxon>
        <taxon>Embryophyta</taxon>
        <taxon>Tracheophyta</taxon>
        <taxon>Spermatophyta</taxon>
        <taxon>Magnoliopsida</taxon>
        <taxon>Liliopsida</taxon>
        <taxon>Poales</taxon>
        <taxon>Poaceae</taxon>
        <taxon>PACMAD clade</taxon>
        <taxon>Panicoideae</taxon>
        <taxon>Panicodae</taxon>
        <taxon>Paniceae</taxon>
        <taxon>Dichantheliinae</taxon>
        <taxon>Dichanthelium</taxon>
    </lineage>
</organism>
<dbReference type="Pfam" id="PF00179">
    <property type="entry name" value="UQ_con"/>
    <property type="match status" value="1"/>
</dbReference>
<dbReference type="GO" id="GO:0061631">
    <property type="term" value="F:ubiquitin conjugating enzyme activity"/>
    <property type="evidence" value="ECO:0007669"/>
    <property type="project" value="TreeGrafter"/>
</dbReference>
<dbReference type="AlphaFoldDB" id="A0A1E5W2Z9"/>
<sequence length="274" mass="28525">MLTSAVGSRVTTSAVGPAAVSVDRVNAQWDPLVAAPASCGEGGVDGDGSAEKDTAAAAAAGGDGSLHFVQFDAVSSSPSDHHYLDDTAQGIGGGKKWTKRVHKEWKILENNLPDTIYARVFEDRMDLLRAAMVGAAGTPYQDGLFFFDMQLPPSYPAVPPQVCYRSFGLRVNPNLDNSGWVRGARDGPLPAPGQVRAPGVRGVYLQGCPVGTLDADACATAESGERPCSAGLRLAVTGVVPRLIEAFSEIGADGCEQFDRLPLQLGCGGLPQGI</sequence>
<dbReference type="PROSITE" id="PS50127">
    <property type="entry name" value="UBC_2"/>
    <property type="match status" value="1"/>
</dbReference>
<keyword evidence="5" id="KW-1185">Reference proteome</keyword>
<comment type="caution">
    <text evidence="4">The sequence shown here is derived from an EMBL/GenBank/DDBJ whole genome shotgun (WGS) entry which is preliminary data.</text>
</comment>
<keyword evidence="2" id="KW-0833">Ubl conjugation pathway</keyword>
<accession>A0A1E5W2Z9</accession>
<dbReference type="OrthoDB" id="679956at2759"/>
<dbReference type="STRING" id="888268.A0A1E5W2Z9"/>
<dbReference type="EMBL" id="LWDX02022926">
    <property type="protein sequence ID" value="OEL31685.1"/>
    <property type="molecule type" value="Genomic_DNA"/>
</dbReference>
<protein>
    <submittedName>
        <fullName evidence="4">Putative ubiquitin-conjugating enzyme E2 38</fullName>
    </submittedName>
</protein>
<evidence type="ECO:0000256" key="2">
    <source>
        <dbReference type="ARBA" id="ARBA00022786"/>
    </source>
</evidence>
<dbReference type="PANTHER" id="PTHR46116:SF32">
    <property type="entry name" value="OS05G0153132 PROTEIN"/>
    <property type="match status" value="1"/>
</dbReference>